<keyword evidence="2" id="KW-1133">Transmembrane helix</keyword>
<keyword evidence="5" id="KW-1185">Reference proteome</keyword>
<dbReference type="InterPro" id="IPR003594">
    <property type="entry name" value="HATPase_dom"/>
</dbReference>
<organism evidence="4 5">
    <name type="scientific">Rugamonas brunnea</name>
    <dbReference type="NCBI Taxonomy" id="2758569"/>
    <lineage>
        <taxon>Bacteria</taxon>
        <taxon>Pseudomonadati</taxon>
        <taxon>Pseudomonadota</taxon>
        <taxon>Betaproteobacteria</taxon>
        <taxon>Burkholderiales</taxon>
        <taxon>Oxalobacteraceae</taxon>
        <taxon>Telluria group</taxon>
        <taxon>Rugamonas</taxon>
    </lineage>
</organism>
<evidence type="ECO:0000256" key="1">
    <source>
        <dbReference type="SAM" id="Coils"/>
    </source>
</evidence>
<dbReference type="InterPro" id="IPR050640">
    <property type="entry name" value="Bact_2-comp_sensor_kinase"/>
</dbReference>
<protein>
    <submittedName>
        <fullName evidence="4">Sensor histidine kinase</fullName>
    </submittedName>
</protein>
<dbReference type="PANTHER" id="PTHR34220:SF9">
    <property type="entry name" value="SIGNAL TRANSDUCTION HISTIDINE KINASE INTERNAL REGION DOMAIN-CONTAINING PROTEIN"/>
    <property type="match status" value="1"/>
</dbReference>
<dbReference type="SMART" id="SM00387">
    <property type="entry name" value="HATPase_c"/>
    <property type="match status" value="1"/>
</dbReference>
<feature type="transmembrane region" description="Helical" evidence="2">
    <location>
        <begin position="108"/>
        <end position="128"/>
    </location>
</feature>
<dbReference type="Gene3D" id="3.30.565.10">
    <property type="entry name" value="Histidine kinase-like ATPase, C-terminal domain"/>
    <property type="match status" value="1"/>
</dbReference>
<gene>
    <name evidence="4" type="ORF">H3H37_15005</name>
</gene>
<keyword evidence="4" id="KW-0808">Transferase</keyword>
<feature type="transmembrane region" description="Helical" evidence="2">
    <location>
        <begin position="34"/>
        <end position="53"/>
    </location>
</feature>
<keyword evidence="1" id="KW-0175">Coiled coil</keyword>
<dbReference type="Proteomes" id="UP000534388">
    <property type="component" value="Unassembled WGS sequence"/>
</dbReference>
<sequence>MTHAIGPARDAPVQHPLEMIALFRRWPSSPLRNVVYTGIWNLGLAVCLTGANLAFGRRGATFADYWWPMLLICNLIGYLIHLGTLAGDRLLGGWPRRARGLPQLAYRLAITGGCALLGYALGFTLLGGGDPLHLLVSRQALTQVLPLAVFIALFMLVVHLSGERRIAAETHAARQREQLEASARQLAEARLRALQAQIEPHFLYNTLANVVSLIAPQPAQATHMLERFIDYLRASLAASREEAVTLGADANLIAAYLDVLAVRMGERLRYRIDVPDDLRAVVIAPMLLQPLVENAVAHGLEPKVEGGEIVLAAMARDGRLCVEVRDTGVGLSDTGPVSVKRGGGVGLGNLRERLRTLYGDAARVELLENQPCGMTVRLLLPLNGSPPSTTPAP</sequence>
<proteinExistence type="predicted"/>
<feature type="transmembrane region" description="Helical" evidence="2">
    <location>
        <begin position="65"/>
        <end position="87"/>
    </location>
</feature>
<dbReference type="GO" id="GO:0000155">
    <property type="term" value="F:phosphorelay sensor kinase activity"/>
    <property type="evidence" value="ECO:0007669"/>
    <property type="project" value="InterPro"/>
</dbReference>
<dbReference type="InterPro" id="IPR036890">
    <property type="entry name" value="HATPase_C_sf"/>
</dbReference>
<dbReference type="GO" id="GO:0016020">
    <property type="term" value="C:membrane"/>
    <property type="evidence" value="ECO:0007669"/>
    <property type="project" value="InterPro"/>
</dbReference>
<dbReference type="Pfam" id="PF02518">
    <property type="entry name" value="HATPase_c"/>
    <property type="match status" value="1"/>
</dbReference>
<dbReference type="AlphaFoldDB" id="A0A7W2ICA5"/>
<dbReference type="RefSeq" id="WP_182163858.1">
    <property type="nucleotide sequence ID" value="NZ_JACEZT010000009.1"/>
</dbReference>
<feature type="coiled-coil region" evidence="1">
    <location>
        <begin position="172"/>
        <end position="199"/>
    </location>
</feature>
<keyword evidence="4" id="KW-0418">Kinase</keyword>
<evidence type="ECO:0000313" key="4">
    <source>
        <dbReference type="EMBL" id="MBA5638366.1"/>
    </source>
</evidence>
<keyword evidence="2" id="KW-0812">Transmembrane</keyword>
<dbReference type="InterPro" id="IPR010559">
    <property type="entry name" value="Sig_transdc_His_kin_internal"/>
</dbReference>
<dbReference type="EMBL" id="JACEZT010000009">
    <property type="protein sequence ID" value="MBA5638366.1"/>
    <property type="molecule type" value="Genomic_DNA"/>
</dbReference>
<feature type="transmembrane region" description="Helical" evidence="2">
    <location>
        <begin position="140"/>
        <end position="158"/>
    </location>
</feature>
<dbReference type="Pfam" id="PF06580">
    <property type="entry name" value="His_kinase"/>
    <property type="match status" value="1"/>
</dbReference>
<evidence type="ECO:0000256" key="2">
    <source>
        <dbReference type="SAM" id="Phobius"/>
    </source>
</evidence>
<feature type="domain" description="Histidine kinase/HSP90-like ATPase" evidence="3">
    <location>
        <begin position="283"/>
        <end position="384"/>
    </location>
</feature>
<keyword evidence="2" id="KW-0472">Membrane</keyword>
<evidence type="ECO:0000313" key="5">
    <source>
        <dbReference type="Proteomes" id="UP000534388"/>
    </source>
</evidence>
<comment type="caution">
    <text evidence="4">The sequence shown here is derived from an EMBL/GenBank/DDBJ whole genome shotgun (WGS) entry which is preliminary data.</text>
</comment>
<evidence type="ECO:0000259" key="3">
    <source>
        <dbReference type="SMART" id="SM00387"/>
    </source>
</evidence>
<dbReference type="SUPFAM" id="SSF55874">
    <property type="entry name" value="ATPase domain of HSP90 chaperone/DNA topoisomerase II/histidine kinase"/>
    <property type="match status" value="1"/>
</dbReference>
<accession>A0A7W2ICA5</accession>
<dbReference type="PANTHER" id="PTHR34220">
    <property type="entry name" value="SENSOR HISTIDINE KINASE YPDA"/>
    <property type="match status" value="1"/>
</dbReference>
<reference evidence="4 5" key="1">
    <citation type="submission" date="2020-07" db="EMBL/GenBank/DDBJ databases">
        <title>Novel species isolated from subtropical streams in China.</title>
        <authorList>
            <person name="Lu H."/>
        </authorList>
    </citation>
    <scope>NUCLEOTIDE SEQUENCE [LARGE SCALE GENOMIC DNA]</scope>
    <source>
        <strain evidence="4 5">LX20W</strain>
    </source>
</reference>
<name>A0A7W2ICA5_9BURK</name>